<evidence type="ECO:0000256" key="3">
    <source>
        <dbReference type="ARBA" id="ARBA00010072"/>
    </source>
</evidence>
<dbReference type="STRING" id="488538.SAR116_0333"/>
<keyword evidence="8 10" id="KW-1133">Transmembrane helix</keyword>
<dbReference type="GO" id="GO:0006865">
    <property type="term" value="P:amino acid transport"/>
    <property type="evidence" value="ECO:0007669"/>
    <property type="project" value="UniProtKB-KW"/>
</dbReference>
<gene>
    <name evidence="12" type="ordered locus">SAR116_0333</name>
</gene>
<comment type="subcellular location">
    <subcellularLocation>
        <location evidence="2">Cell inner membrane</location>
        <topology evidence="2">Multi-pass membrane protein</topology>
    </subcellularLocation>
    <subcellularLocation>
        <location evidence="10">Cell membrane</location>
        <topology evidence="10">Multi-pass membrane protein</topology>
    </subcellularLocation>
</comment>
<evidence type="ECO:0000256" key="4">
    <source>
        <dbReference type="ARBA" id="ARBA00022448"/>
    </source>
</evidence>
<comment type="function">
    <text evidence="1">Part of the binding-protein-dependent transport system for glutamine; probably responsible for the translocation of the substrate across the membrane.</text>
</comment>
<dbReference type="InterPro" id="IPR010065">
    <property type="entry name" value="AA_ABC_transptr_permease_3TM"/>
</dbReference>
<keyword evidence="6 10" id="KW-0812">Transmembrane</keyword>
<protein>
    <submittedName>
        <fullName evidence="12">Amino acid ABC transporter, permease protein, 3-TM region, His/Glu/Gln/Arg/opine</fullName>
        <ecNumber evidence="12">2.7.3.-</ecNumber>
    </submittedName>
</protein>
<evidence type="ECO:0000259" key="11">
    <source>
        <dbReference type="PROSITE" id="PS50928"/>
    </source>
</evidence>
<dbReference type="OrthoDB" id="9814550at2"/>
<dbReference type="EMBL" id="CP001751">
    <property type="protein sequence ID" value="ADE38576.1"/>
    <property type="molecule type" value="Genomic_DNA"/>
</dbReference>
<comment type="similarity">
    <text evidence="3">Belongs to the binding-protein-dependent transport system permease family. HisMQ subfamily.</text>
</comment>
<keyword evidence="9 10" id="KW-0472">Membrane</keyword>
<dbReference type="eggNOG" id="COG0765">
    <property type="taxonomic scope" value="Bacteria"/>
</dbReference>
<evidence type="ECO:0000256" key="6">
    <source>
        <dbReference type="ARBA" id="ARBA00022692"/>
    </source>
</evidence>
<dbReference type="Gene3D" id="1.10.3720.10">
    <property type="entry name" value="MetI-like"/>
    <property type="match status" value="1"/>
</dbReference>
<dbReference type="PANTHER" id="PTHR30614">
    <property type="entry name" value="MEMBRANE COMPONENT OF AMINO ACID ABC TRANSPORTER"/>
    <property type="match status" value="1"/>
</dbReference>
<evidence type="ECO:0000313" key="13">
    <source>
        <dbReference type="Proteomes" id="UP000007460"/>
    </source>
</evidence>
<reference evidence="12 13" key="1">
    <citation type="journal article" date="2010" name="J. Bacteriol.">
        <title>Complete genome sequence of "Candidatus Puniceispirillum marinum" IMCC1322, a representative of the SAR116 clade in the Alphaproteobacteria.</title>
        <authorList>
            <person name="Oh H.M."/>
            <person name="Kwon K.K."/>
            <person name="Kang I."/>
            <person name="Kang S.G."/>
            <person name="Lee J.H."/>
            <person name="Kim S.J."/>
            <person name="Cho J.C."/>
        </authorList>
    </citation>
    <scope>NUCLEOTIDE SEQUENCE [LARGE SCALE GENOMIC DNA]</scope>
    <source>
        <strain evidence="12 13">IMCC1322</strain>
    </source>
</reference>
<dbReference type="SUPFAM" id="SSF161098">
    <property type="entry name" value="MetI-like"/>
    <property type="match status" value="1"/>
</dbReference>
<evidence type="ECO:0000256" key="9">
    <source>
        <dbReference type="ARBA" id="ARBA00023136"/>
    </source>
</evidence>
<organism evidence="12 13">
    <name type="scientific">Puniceispirillum marinum (strain IMCC1322)</name>
    <dbReference type="NCBI Taxonomy" id="488538"/>
    <lineage>
        <taxon>Bacteria</taxon>
        <taxon>Pseudomonadati</taxon>
        <taxon>Pseudomonadota</taxon>
        <taxon>Alphaproteobacteria</taxon>
        <taxon>Candidatus Puniceispirillales</taxon>
        <taxon>Candidatus Puniceispirillaceae</taxon>
        <taxon>Candidatus Puniceispirillum</taxon>
    </lineage>
</organism>
<dbReference type="NCBIfam" id="TIGR01726">
    <property type="entry name" value="HEQRo_perm_3TM"/>
    <property type="match status" value="1"/>
</dbReference>
<dbReference type="HOGENOM" id="CLU_019602_1_2_5"/>
<evidence type="ECO:0000256" key="10">
    <source>
        <dbReference type="RuleBase" id="RU363032"/>
    </source>
</evidence>
<evidence type="ECO:0000256" key="1">
    <source>
        <dbReference type="ARBA" id="ARBA00003159"/>
    </source>
</evidence>
<keyword evidence="13" id="KW-1185">Reference proteome</keyword>
<feature type="transmembrane region" description="Helical" evidence="10">
    <location>
        <begin position="267"/>
        <end position="289"/>
    </location>
</feature>
<dbReference type="GO" id="GO:0043190">
    <property type="term" value="C:ATP-binding cassette (ABC) transporter complex"/>
    <property type="evidence" value="ECO:0007669"/>
    <property type="project" value="InterPro"/>
</dbReference>
<dbReference type="PROSITE" id="PS50928">
    <property type="entry name" value="ABC_TM1"/>
    <property type="match status" value="1"/>
</dbReference>
<proteinExistence type="inferred from homology"/>
<evidence type="ECO:0000256" key="8">
    <source>
        <dbReference type="ARBA" id="ARBA00022989"/>
    </source>
</evidence>
<dbReference type="InterPro" id="IPR043429">
    <property type="entry name" value="ArtM/GltK/GlnP/TcyL/YhdX-like"/>
</dbReference>
<dbReference type="CDD" id="cd06261">
    <property type="entry name" value="TM_PBP2"/>
    <property type="match status" value="1"/>
</dbReference>
<feature type="transmembrane region" description="Helical" evidence="10">
    <location>
        <begin position="115"/>
        <end position="137"/>
    </location>
</feature>
<evidence type="ECO:0000256" key="5">
    <source>
        <dbReference type="ARBA" id="ARBA00022475"/>
    </source>
</evidence>
<dbReference type="RefSeq" id="WP_013045206.1">
    <property type="nucleotide sequence ID" value="NC_014010.1"/>
</dbReference>
<evidence type="ECO:0000313" key="12">
    <source>
        <dbReference type="EMBL" id="ADE38576.1"/>
    </source>
</evidence>
<dbReference type="KEGG" id="apb:SAR116_0333"/>
<feature type="transmembrane region" description="Helical" evidence="10">
    <location>
        <begin position="76"/>
        <end position="94"/>
    </location>
</feature>
<dbReference type="Pfam" id="PF00528">
    <property type="entry name" value="BPD_transp_1"/>
    <property type="match status" value="1"/>
</dbReference>
<dbReference type="InterPro" id="IPR000515">
    <property type="entry name" value="MetI-like"/>
</dbReference>
<accession>D5BQ78</accession>
<dbReference type="Proteomes" id="UP000007460">
    <property type="component" value="Chromosome"/>
</dbReference>
<dbReference type="PANTHER" id="PTHR30614:SF20">
    <property type="entry name" value="GLUTAMINE TRANSPORT SYSTEM PERMEASE PROTEIN GLNP"/>
    <property type="match status" value="1"/>
</dbReference>
<feature type="transmembrane region" description="Helical" evidence="10">
    <location>
        <begin position="12"/>
        <end position="32"/>
    </location>
</feature>
<dbReference type="AlphaFoldDB" id="D5BQ78"/>
<sequence length="298" mass="33419">MTEPPLQTRRKLTTIDYICFGLVGAIIAYAVYRVSDVLVYNWNWSRVLNFVIYYDEENARYVPNLLLKGIATTLRLAFWATIVAAIIGLLMGFMRTSKNLAMRMISRCYVELIRNIPPVVFIFIFYFFLSGQLMPLIGLDDIDKNGAFVSSDIFFTLFGDPKLFSNFVAGALCLALFEGAYITEIVRAGIQSVPKGQWEAARAVGLSPLDVLGNIIFPQAVRKILPPLAGQFITLIKDSAIVSLISIQELTFLATEVASSTTKVFETWIIVGAMYFIICYSFAALFAHLEKRALKARR</sequence>
<feature type="domain" description="ABC transmembrane type-1" evidence="11">
    <location>
        <begin position="70"/>
        <end position="286"/>
    </location>
</feature>
<dbReference type="GO" id="GO:0016740">
    <property type="term" value="F:transferase activity"/>
    <property type="evidence" value="ECO:0007669"/>
    <property type="project" value="UniProtKB-KW"/>
</dbReference>
<dbReference type="GO" id="GO:0022857">
    <property type="term" value="F:transmembrane transporter activity"/>
    <property type="evidence" value="ECO:0007669"/>
    <property type="project" value="InterPro"/>
</dbReference>
<evidence type="ECO:0000256" key="7">
    <source>
        <dbReference type="ARBA" id="ARBA00022970"/>
    </source>
</evidence>
<name>D5BQ78_PUNMI</name>
<keyword evidence="7" id="KW-0029">Amino-acid transport</keyword>
<keyword evidence="5" id="KW-1003">Cell membrane</keyword>
<keyword evidence="4 10" id="KW-0813">Transport</keyword>
<keyword evidence="12" id="KW-0808">Transferase</keyword>
<evidence type="ECO:0000256" key="2">
    <source>
        <dbReference type="ARBA" id="ARBA00004429"/>
    </source>
</evidence>
<dbReference type="InterPro" id="IPR035906">
    <property type="entry name" value="MetI-like_sf"/>
</dbReference>
<dbReference type="EC" id="2.7.3.-" evidence="12"/>